<protein>
    <submittedName>
        <fullName evidence="2">Uncharacterized protein</fullName>
    </submittedName>
</protein>
<gene>
    <name evidence="2" type="ORF">AGR2A_Cc120239</name>
</gene>
<dbReference type="RefSeq" id="WP_167378190.1">
    <property type="nucleotide sequence ID" value="NZ_LT009718.1"/>
</dbReference>
<keyword evidence="3" id="KW-1185">Reference proteome</keyword>
<dbReference type="Proteomes" id="UP000191933">
    <property type="component" value="Unassembled WGS sequence"/>
</dbReference>
<evidence type="ECO:0000313" key="3">
    <source>
        <dbReference type="Proteomes" id="UP000191933"/>
    </source>
</evidence>
<dbReference type="EMBL" id="FBVY01000004">
    <property type="protein sequence ID" value="CUW88012.1"/>
    <property type="molecule type" value="Genomic_DNA"/>
</dbReference>
<dbReference type="AlphaFoldDB" id="A0A9W5AZA4"/>
<proteinExistence type="predicted"/>
<sequence length="57" mass="6315">MNIASSIAPFLQLVCRVAKSQIVKDVSALWAILCFILGMIYFSQVATTLVLIVRAMR</sequence>
<comment type="caution">
    <text evidence="2">The sequence shown here is derived from an EMBL/GenBank/DDBJ whole genome shotgun (WGS) entry which is preliminary data.</text>
</comment>
<organism evidence="2 3">
    <name type="scientific">Agrobacterium genomosp. 2 str. CFBP 5494</name>
    <dbReference type="NCBI Taxonomy" id="1183436"/>
    <lineage>
        <taxon>Bacteria</taxon>
        <taxon>Pseudomonadati</taxon>
        <taxon>Pseudomonadota</taxon>
        <taxon>Alphaproteobacteria</taxon>
        <taxon>Hyphomicrobiales</taxon>
        <taxon>Rhizobiaceae</taxon>
        <taxon>Rhizobium/Agrobacterium group</taxon>
        <taxon>Agrobacterium</taxon>
        <taxon>Agrobacterium tumefaciens complex</taxon>
    </lineage>
</organism>
<name>A0A9W5AZA4_9HYPH</name>
<accession>A0A9W5AZA4</accession>
<keyword evidence="1" id="KW-0472">Membrane</keyword>
<keyword evidence="1" id="KW-1133">Transmembrane helix</keyword>
<feature type="transmembrane region" description="Helical" evidence="1">
    <location>
        <begin position="30"/>
        <end position="53"/>
    </location>
</feature>
<reference evidence="2 3" key="1">
    <citation type="submission" date="2016-01" db="EMBL/GenBank/DDBJ databases">
        <authorList>
            <person name="Regsiter A."/>
            <person name="william w."/>
        </authorList>
    </citation>
    <scope>NUCLEOTIDE SEQUENCE [LARGE SCALE GENOMIC DNA]</scope>
    <source>
        <strain evidence="2 3">CFBP 5494</strain>
    </source>
</reference>
<keyword evidence="1" id="KW-0812">Transmembrane</keyword>
<evidence type="ECO:0000256" key="1">
    <source>
        <dbReference type="SAM" id="Phobius"/>
    </source>
</evidence>
<evidence type="ECO:0000313" key="2">
    <source>
        <dbReference type="EMBL" id="CUW88012.1"/>
    </source>
</evidence>